<sequence>MSSVPFLINSSAVDFLLDSFEGDSFDADSFEAVSSEEDDRSMLALRVPSTYQCEVCAPHVKRDLNFTVAA</sequence>
<evidence type="ECO:0000313" key="2">
    <source>
        <dbReference type="Proteomes" id="UP001196413"/>
    </source>
</evidence>
<evidence type="ECO:0000313" key="1">
    <source>
        <dbReference type="EMBL" id="KAJ1372898.1"/>
    </source>
</evidence>
<accession>A0AAD5RAR8</accession>
<proteinExistence type="predicted"/>
<comment type="caution">
    <text evidence="1">The sequence shown here is derived from an EMBL/GenBank/DDBJ whole genome shotgun (WGS) entry which is preliminary data.</text>
</comment>
<organism evidence="1 2">
    <name type="scientific">Parelaphostrongylus tenuis</name>
    <name type="common">Meningeal worm</name>
    <dbReference type="NCBI Taxonomy" id="148309"/>
    <lineage>
        <taxon>Eukaryota</taxon>
        <taxon>Metazoa</taxon>
        <taxon>Ecdysozoa</taxon>
        <taxon>Nematoda</taxon>
        <taxon>Chromadorea</taxon>
        <taxon>Rhabditida</taxon>
        <taxon>Rhabditina</taxon>
        <taxon>Rhabditomorpha</taxon>
        <taxon>Strongyloidea</taxon>
        <taxon>Metastrongylidae</taxon>
        <taxon>Parelaphostrongylus</taxon>
    </lineage>
</organism>
<dbReference type="Proteomes" id="UP001196413">
    <property type="component" value="Unassembled WGS sequence"/>
</dbReference>
<protein>
    <submittedName>
        <fullName evidence="1">Uncharacterized protein</fullName>
    </submittedName>
</protein>
<dbReference type="EMBL" id="JAHQIW010007200">
    <property type="protein sequence ID" value="KAJ1372898.1"/>
    <property type="molecule type" value="Genomic_DNA"/>
</dbReference>
<keyword evidence="2" id="KW-1185">Reference proteome</keyword>
<name>A0AAD5RAR8_PARTN</name>
<reference evidence="1" key="1">
    <citation type="submission" date="2021-06" db="EMBL/GenBank/DDBJ databases">
        <title>Parelaphostrongylus tenuis whole genome reference sequence.</title>
        <authorList>
            <person name="Garwood T.J."/>
            <person name="Larsen P.A."/>
            <person name="Fountain-Jones N.M."/>
            <person name="Garbe J.R."/>
            <person name="Macchietto M.G."/>
            <person name="Kania S.A."/>
            <person name="Gerhold R.W."/>
            <person name="Richards J.E."/>
            <person name="Wolf T.M."/>
        </authorList>
    </citation>
    <scope>NUCLEOTIDE SEQUENCE</scope>
    <source>
        <strain evidence="1">MNPRO001-30</strain>
        <tissue evidence="1">Meninges</tissue>
    </source>
</reference>
<dbReference type="AlphaFoldDB" id="A0AAD5RAR8"/>
<gene>
    <name evidence="1" type="ORF">KIN20_035192</name>
</gene>